<keyword evidence="1" id="KW-0479">Metal-binding</keyword>
<dbReference type="GO" id="GO:0005634">
    <property type="term" value="C:nucleus"/>
    <property type="evidence" value="ECO:0007669"/>
    <property type="project" value="TreeGrafter"/>
</dbReference>
<dbReference type="InterPro" id="IPR053031">
    <property type="entry name" value="Cuticle_assoc_protein"/>
</dbReference>
<evidence type="ECO:0000256" key="3">
    <source>
        <dbReference type="ARBA" id="ARBA00022833"/>
    </source>
</evidence>
<dbReference type="GO" id="GO:0006357">
    <property type="term" value="P:regulation of transcription by RNA polymerase II"/>
    <property type="evidence" value="ECO:0007669"/>
    <property type="project" value="TreeGrafter"/>
</dbReference>
<dbReference type="InterPro" id="IPR036236">
    <property type="entry name" value="Znf_C2H2_sf"/>
</dbReference>
<dbReference type="GO" id="GO:1990837">
    <property type="term" value="F:sequence-specific double-stranded DNA binding"/>
    <property type="evidence" value="ECO:0007669"/>
    <property type="project" value="TreeGrafter"/>
</dbReference>
<dbReference type="PANTHER" id="PTHR34396">
    <property type="entry name" value="OS03G0264950 PROTEIN-RELATED"/>
    <property type="match status" value="1"/>
</dbReference>
<dbReference type="SUPFAM" id="SSF57667">
    <property type="entry name" value="beta-beta-alpha zinc fingers"/>
    <property type="match status" value="1"/>
</dbReference>
<sequence>MNSGEADGPACPVAIHPYGMTSGTLTMSGISSGALQMGPITSTTALGSAVGLPTGLALGNIDITNSWCQFPGYHDIRPIEHGNYDSEIPTINYQDISTTQKYEPLKYDYGDIRTKHYQEQRLYHKEPDRPIKEEEVKFEQQEERCETRDGAAPAKRGRPTENPCWGYFIRLDDQNVRCRLCNKPSSFGLPLRLRPSTVMFTPDLATELSSLLNTCPYQCSRALRIFALIAATPNIARTSSFQTLSRRVSPLVQRSIAISIAWKVVKSACATNMTKHLERHHQQDYQQLIVQIKQYRQQKGPVSSGVPTADAHQQSCILSTNQYVKTENYAQQLYNQFDRDDVLRNYSGYDRNDPSVAWQRGQWNQWPSSHDPSTSGLDMSGVLHGCLGSSPNGWSTATPGTSGGAEKPYMKRNRKTEHPVWEYFKRTADGNAQCGICTGVVKSPCSSNFMRHLMRHHSTEYNDVYVKWVQKRGPNK</sequence>
<evidence type="ECO:0000313" key="8">
    <source>
        <dbReference type="Proteomes" id="UP000024635"/>
    </source>
</evidence>
<dbReference type="PROSITE" id="PS50808">
    <property type="entry name" value="ZF_BED"/>
    <property type="match status" value="1"/>
</dbReference>
<evidence type="ECO:0000313" key="7">
    <source>
        <dbReference type="EMBL" id="EYB99370.1"/>
    </source>
</evidence>
<keyword evidence="3" id="KW-0862">Zinc</keyword>
<accession>A0A016T9M0</accession>
<reference evidence="8" key="1">
    <citation type="journal article" date="2015" name="Nat. Genet.">
        <title>The genome and transcriptome of the zoonotic hookworm Ancylostoma ceylanicum identify infection-specific gene families.</title>
        <authorList>
            <person name="Schwarz E.M."/>
            <person name="Hu Y."/>
            <person name="Antoshechkin I."/>
            <person name="Miller M.M."/>
            <person name="Sternberg P.W."/>
            <person name="Aroian R.V."/>
        </authorList>
    </citation>
    <scope>NUCLEOTIDE SEQUENCE</scope>
    <source>
        <strain evidence="8">HY135</strain>
    </source>
</reference>
<dbReference type="EMBL" id="JARK01001459">
    <property type="protein sequence ID" value="EYB99370.1"/>
    <property type="molecule type" value="Genomic_DNA"/>
</dbReference>
<comment type="caution">
    <text evidence="7">The sequence shown here is derived from an EMBL/GenBank/DDBJ whole genome shotgun (WGS) entry which is preliminary data.</text>
</comment>
<dbReference type="AlphaFoldDB" id="A0A016T9M0"/>
<dbReference type="Pfam" id="PF02892">
    <property type="entry name" value="zf-BED"/>
    <property type="match status" value="1"/>
</dbReference>
<dbReference type="GO" id="GO:0008270">
    <property type="term" value="F:zinc ion binding"/>
    <property type="evidence" value="ECO:0007669"/>
    <property type="project" value="UniProtKB-KW"/>
</dbReference>
<dbReference type="STRING" id="53326.A0A016T9M0"/>
<protein>
    <recommendedName>
        <fullName evidence="6">BED-type domain-containing protein</fullName>
    </recommendedName>
</protein>
<organism evidence="7 8">
    <name type="scientific">Ancylostoma ceylanicum</name>
    <dbReference type="NCBI Taxonomy" id="53326"/>
    <lineage>
        <taxon>Eukaryota</taxon>
        <taxon>Metazoa</taxon>
        <taxon>Ecdysozoa</taxon>
        <taxon>Nematoda</taxon>
        <taxon>Chromadorea</taxon>
        <taxon>Rhabditida</taxon>
        <taxon>Rhabditina</taxon>
        <taxon>Rhabditomorpha</taxon>
        <taxon>Strongyloidea</taxon>
        <taxon>Ancylostomatidae</taxon>
        <taxon>Ancylostomatinae</taxon>
        <taxon>Ancylostoma</taxon>
    </lineage>
</organism>
<evidence type="ECO:0000259" key="6">
    <source>
        <dbReference type="PROSITE" id="PS50808"/>
    </source>
</evidence>
<dbReference type="OrthoDB" id="5871196at2759"/>
<dbReference type="Proteomes" id="UP000024635">
    <property type="component" value="Unassembled WGS sequence"/>
</dbReference>
<feature type="domain" description="BED-type" evidence="6">
    <location>
        <begin position="415"/>
        <end position="464"/>
    </location>
</feature>
<dbReference type="PANTHER" id="PTHR34396:SF25">
    <property type="entry name" value="BOUNDARY ELEMENT ASSOCIATED FACTOR"/>
    <property type="match status" value="1"/>
</dbReference>
<dbReference type="InterPro" id="IPR003656">
    <property type="entry name" value="Znf_BED"/>
</dbReference>
<name>A0A016T9M0_9BILA</name>
<evidence type="ECO:0000256" key="1">
    <source>
        <dbReference type="ARBA" id="ARBA00022723"/>
    </source>
</evidence>
<feature type="region of interest" description="Disordered" evidence="5">
    <location>
        <begin position="393"/>
        <end position="412"/>
    </location>
</feature>
<keyword evidence="2 4" id="KW-0863">Zinc-finger</keyword>
<evidence type="ECO:0000256" key="5">
    <source>
        <dbReference type="SAM" id="MobiDB-lite"/>
    </source>
</evidence>
<keyword evidence="8" id="KW-1185">Reference proteome</keyword>
<evidence type="ECO:0000256" key="4">
    <source>
        <dbReference type="PROSITE-ProRule" id="PRU00027"/>
    </source>
</evidence>
<gene>
    <name evidence="7" type="primary">Acey_s0123.g1164</name>
    <name evidence="7" type="synonym">Acey-dpy-20</name>
    <name evidence="7" type="ORF">Y032_0123g1164</name>
</gene>
<evidence type="ECO:0000256" key="2">
    <source>
        <dbReference type="ARBA" id="ARBA00022771"/>
    </source>
</evidence>
<proteinExistence type="predicted"/>